<accession>A0ABV6V1E2</accession>
<dbReference type="PANTHER" id="PTHR47505">
    <property type="entry name" value="DNA UTILIZATION PROTEIN YHGH"/>
    <property type="match status" value="1"/>
</dbReference>
<dbReference type="Proteomes" id="UP001592528">
    <property type="component" value="Unassembled WGS sequence"/>
</dbReference>
<dbReference type="InterPro" id="IPR051910">
    <property type="entry name" value="ComF/GntX_DNA_util-trans"/>
</dbReference>
<dbReference type="CDD" id="cd06223">
    <property type="entry name" value="PRTases_typeI"/>
    <property type="match status" value="1"/>
</dbReference>
<dbReference type="RefSeq" id="WP_063757627.1">
    <property type="nucleotide sequence ID" value="NZ_JBHEZZ010000047.1"/>
</dbReference>
<evidence type="ECO:0000313" key="3">
    <source>
        <dbReference type="EMBL" id="MFC1407483.1"/>
    </source>
</evidence>
<dbReference type="EMBL" id="JBHEZZ010000047">
    <property type="protein sequence ID" value="MFC1407483.1"/>
    <property type="molecule type" value="Genomic_DNA"/>
</dbReference>
<evidence type="ECO:0000256" key="1">
    <source>
        <dbReference type="ARBA" id="ARBA00008007"/>
    </source>
</evidence>
<gene>
    <name evidence="3" type="ORF">ACEZDJ_40015</name>
</gene>
<comment type="similarity">
    <text evidence="1">Belongs to the ComF/GntX family.</text>
</comment>
<sequence length="250" mass="25740">MTSASVRLFDAALDLLVPAQCVGCGLQHAQLCTACREELDRAQPRAARPHAAPPGLPEVYAATTYEGAARQILLAHKERGALRLAQPLGGALARAVRAAVPTGGTRGAPLLLVPMPSAPSTVRARGHDPTRRLTLAATRALRRAGVPARLLAVLRQQRAVADQSELGAAERLRNLSGALAVPRHRRGLLGHGRIVLVDDLVTTGATLAEGARALAEAGGDVLAAAVVATTVRRDAGGGAGGVRDRGARLG</sequence>
<proteinExistence type="inferred from homology"/>
<dbReference type="InterPro" id="IPR000836">
    <property type="entry name" value="PRTase_dom"/>
</dbReference>
<evidence type="ECO:0000313" key="4">
    <source>
        <dbReference type="Proteomes" id="UP001592528"/>
    </source>
</evidence>
<dbReference type="Pfam" id="PF00156">
    <property type="entry name" value="Pribosyltran"/>
    <property type="match status" value="1"/>
</dbReference>
<dbReference type="PANTHER" id="PTHR47505:SF1">
    <property type="entry name" value="DNA UTILIZATION PROTEIN YHGH"/>
    <property type="match status" value="1"/>
</dbReference>
<evidence type="ECO:0000259" key="2">
    <source>
        <dbReference type="Pfam" id="PF00156"/>
    </source>
</evidence>
<reference evidence="3 4" key="1">
    <citation type="submission" date="2024-09" db="EMBL/GenBank/DDBJ databases">
        <authorList>
            <person name="Lee S.D."/>
        </authorList>
    </citation>
    <scope>NUCLEOTIDE SEQUENCE [LARGE SCALE GENOMIC DNA]</scope>
    <source>
        <strain evidence="3 4">N1-5</strain>
    </source>
</reference>
<organism evidence="3 4">
    <name type="scientific">Streptacidiphilus cavernicola</name>
    <dbReference type="NCBI Taxonomy" id="3342716"/>
    <lineage>
        <taxon>Bacteria</taxon>
        <taxon>Bacillati</taxon>
        <taxon>Actinomycetota</taxon>
        <taxon>Actinomycetes</taxon>
        <taxon>Kitasatosporales</taxon>
        <taxon>Streptomycetaceae</taxon>
        <taxon>Streptacidiphilus</taxon>
    </lineage>
</organism>
<name>A0ABV6V1E2_9ACTN</name>
<dbReference type="SUPFAM" id="SSF53271">
    <property type="entry name" value="PRTase-like"/>
    <property type="match status" value="1"/>
</dbReference>
<keyword evidence="4" id="KW-1185">Reference proteome</keyword>
<protein>
    <submittedName>
        <fullName evidence="3">ComF family protein</fullName>
    </submittedName>
</protein>
<comment type="caution">
    <text evidence="3">The sequence shown here is derived from an EMBL/GenBank/DDBJ whole genome shotgun (WGS) entry which is preliminary data.</text>
</comment>
<feature type="domain" description="Phosphoribosyltransferase" evidence="2">
    <location>
        <begin position="175"/>
        <end position="228"/>
    </location>
</feature>
<dbReference type="InterPro" id="IPR029057">
    <property type="entry name" value="PRTase-like"/>
</dbReference>
<dbReference type="Gene3D" id="3.40.50.2020">
    <property type="match status" value="1"/>
</dbReference>